<evidence type="ECO:0000313" key="2">
    <source>
        <dbReference type="EMBL" id="RNL60106.1"/>
    </source>
</evidence>
<name>A0A3N0CAP3_9MICC</name>
<gene>
    <name evidence="2" type="ORF">D7003_01765</name>
</gene>
<feature type="transmembrane region" description="Helical" evidence="1">
    <location>
        <begin position="12"/>
        <end position="31"/>
    </location>
</feature>
<comment type="caution">
    <text evidence="2">The sequence shown here is derived from an EMBL/GenBank/DDBJ whole genome shotgun (WGS) entry which is preliminary data.</text>
</comment>
<organism evidence="2 3">
    <name type="scientific">Arthrobacter oryzae</name>
    <dbReference type="NCBI Taxonomy" id="409290"/>
    <lineage>
        <taxon>Bacteria</taxon>
        <taxon>Bacillati</taxon>
        <taxon>Actinomycetota</taxon>
        <taxon>Actinomycetes</taxon>
        <taxon>Micrococcales</taxon>
        <taxon>Micrococcaceae</taxon>
        <taxon>Arthrobacter</taxon>
    </lineage>
</organism>
<feature type="transmembrane region" description="Helical" evidence="1">
    <location>
        <begin position="74"/>
        <end position="95"/>
    </location>
</feature>
<keyword evidence="3" id="KW-1185">Reference proteome</keyword>
<sequence length="199" mass="20798">MTRIETPRTTPIRAWLLWTTSFLALPLGGFAGTMITGRIDNPLSAVTGGAIAGLIIGAGQALASSRRLRPQTWIPATFLGMSAGLALGAAAVGYRTSLPDLALMGILNGLILGLAQALALPRDLGRRRWIWAATMPALWGLGWTVTTLAKIAVDQQFIVFGASGAVLVTAITGLILNRLLPVPPSNKPTIALSTAKVHS</sequence>
<dbReference type="Proteomes" id="UP000273807">
    <property type="component" value="Unassembled WGS sequence"/>
</dbReference>
<evidence type="ECO:0000313" key="3">
    <source>
        <dbReference type="Proteomes" id="UP000273807"/>
    </source>
</evidence>
<proteinExistence type="predicted"/>
<evidence type="ECO:0000256" key="1">
    <source>
        <dbReference type="SAM" id="Phobius"/>
    </source>
</evidence>
<protein>
    <submittedName>
        <fullName evidence="2">Uncharacterized protein</fullName>
    </submittedName>
</protein>
<feature type="transmembrane region" description="Helical" evidence="1">
    <location>
        <begin position="43"/>
        <end position="62"/>
    </location>
</feature>
<dbReference type="AlphaFoldDB" id="A0A3N0CAP3"/>
<dbReference type="OrthoDB" id="5191833at2"/>
<feature type="transmembrane region" description="Helical" evidence="1">
    <location>
        <begin position="129"/>
        <end position="151"/>
    </location>
</feature>
<dbReference type="EMBL" id="RBED01000028">
    <property type="protein sequence ID" value="RNL60106.1"/>
    <property type="molecule type" value="Genomic_DNA"/>
</dbReference>
<accession>A0A3N0CAP3</accession>
<reference evidence="2 3" key="1">
    <citation type="submission" date="2018-10" db="EMBL/GenBank/DDBJ databases">
        <title>Genome sequencing of Arthrobacter oryzae TNB02.</title>
        <authorList>
            <person name="Cho Y.-J."/>
            <person name="Cho A."/>
            <person name="Kim O.-S."/>
        </authorList>
    </citation>
    <scope>NUCLEOTIDE SEQUENCE [LARGE SCALE GENOMIC DNA]</scope>
    <source>
        <strain evidence="2 3">TNB02</strain>
    </source>
</reference>
<feature type="transmembrane region" description="Helical" evidence="1">
    <location>
        <begin position="157"/>
        <end position="177"/>
    </location>
</feature>
<keyword evidence="1" id="KW-0812">Transmembrane</keyword>
<dbReference type="RefSeq" id="WP_123253794.1">
    <property type="nucleotide sequence ID" value="NZ_RBED01000028.1"/>
</dbReference>
<keyword evidence="1" id="KW-0472">Membrane</keyword>
<keyword evidence="1" id="KW-1133">Transmembrane helix</keyword>
<feature type="transmembrane region" description="Helical" evidence="1">
    <location>
        <begin position="101"/>
        <end position="120"/>
    </location>
</feature>